<comment type="caution">
    <text evidence="2">The sequence shown here is derived from an EMBL/GenBank/DDBJ whole genome shotgun (WGS) entry which is preliminary data.</text>
</comment>
<feature type="compositionally biased region" description="Basic and acidic residues" evidence="1">
    <location>
        <begin position="34"/>
        <end position="47"/>
    </location>
</feature>
<dbReference type="Proteomes" id="UP001172457">
    <property type="component" value="Chromosome 6"/>
</dbReference>
<feature type="compositionally biased region" description="Polar residues" evidence="1">
    <location>
        <begin position="90"/>
        <end position="100"/>
    </location>
</feature>
<protein>
    <submittedName>
        <fullName evidence="2">Uncharacterized protein</fullName>
    </submittedName>
</protein>
<feature type="compositionally biased region" description="Acidic residues" evidence="1">
    <location>
        <begin position="55"/>
        <end position="71"/>
    </location>
</feature>
<keyword evidence="3" id="KW-1185">Reference proteome</keyword>
<sequence>MEWNWNGNWNVIPSLQLESSGDSEELLKPHVQNHHQEKEKEDQETHMDGCYQGHDDDDGDDDGDDDDDDDAQSCSYDHPSYVNTRLYGNRSYQDDIQTTPRGFVYDNDDDDGDDGDDGDGEVVDDGKMKKVIDPCISNQFCHQFCGDSCSHEREMDRKFWETCLAT</sequence>
<feature type="region of interest" description="Disordered" evidence="1">
    <location>
        <begin position="20"/>
        <end position="121"/>
    </location>
</feature>
<evidence type="ECO:0000313" key="3">
    <source>
        <dbReference type="Proteomes" id="UP001172457"/>
    </source>
</evidence>
<dbReference type="AlphaFoldDB" id="A0AA38SQG7"/>
<feature type="compositionally biased region" description="Acidic residues" evidence="1">
    <location>
        <begin position="106"/>
        <end position="121"/>
    </location>
</feature>
<proteinExistence type="predicted"/>
<evidence type="ECO:0000256" key="1">
    <source>
        <dbReference type="SAM" id="MobiDB-lite"/>
    </source>
</evidence>
<organism evidence="2 3">
    <name type="scientific">Centaurea solstitialis</name>
    <name type="common">yellow star-thistle</name>
    <dbReference type="NCBI Taxonomy" id="347529"/>
    <lineage>
        <taxon>Eukaryota</taxon>
        <taxon>Viridiplantae</taxon>
        <taxon>Streptophyta</taxon>
        <taxon>Embryophyta</taxon>
        <taxon>Tracheophyta</taxon>
        <taxon>Spermatophyta</taxon>
        <taxon>Magnoliopsida</taxon>
        <taxon>eudicotyledons</taxon>
        <taxon>Gunneridae</taxon>
        <taxon>Pentapetalae</taxon>
        <taxon>asterids</taxon>
        <taxon>campanulids</taxon>
        <taxon>Asterales</taxon>
        <taxon>Asteraceae</taxon>
        <taxon>Carduoideae</taxon>
        <taxon>Cardueae</taxon>
        <taxon>Centaureinae</taxon>
        <taxon>Centaurea</taxon>
    </lineage>
</organism>
<dbReference type="EMBL" id="JARYMX010000006">
    <property type="protein sequence ID" value="KAJ9543108.1"/>
    <property type="molecule type" value="Genomic_DNA"/>
</dbReference>
<evidence type="ECO:0000313" key="2">
    <source>
        <dbReference type="EMBL" id="KAJ9543108.1"/>
    </source>
</evidence>
<dbReference type="PANTHER" id="PTHR35726:SF4">
    <property type="entry name" value="GLUTAMIC ACID-RICH PROTEIN-LIKE"/>
    <property type="match status" value="1"/>
</dbReference>
<reference evidence="2" key="1">
    <citation type="submission" date="2023-03" db="EMBL/GenBank/DDBJ databases">
        <title>Chromosome-scale reference genome and RAD-based genetic map of yellow starthistle (Centaurea solstitialis) reveal putative structural variation and QTLs associated with invader traits.</title>
        <authorList>
            <person name="Reatini B."/>
            <person name="Cang F.A."/>
            <person name="Jiang Q."/>
            <person name="Mckibben M.T.W."/>
            <person name="Barker M.S."/>
            <person name="Rieseberg L.H."/>
            <person name="Dlugosch K.M."/>
        </authorList>
    </citation>
    <scope>NUCLEOTIDE SEQUENCE</scope>
    <source>
        <strain evidence="2">CAN-66</strain>
        <tissue evidence="2">Leaf</tissue>
    </source>
</reference>
<dbReference type="PANTHER" id="PTHR35726">
    <property type="entry name" value="GLUTAMIC ACID-RICH PROTEIN-LIKE"/>
    <property type="match status" value="1"/>
</dbReference>
<accession>A0AA38SQG7</accession>
<name>A0AA38SQG7_9ASTR</name>
<gene>
    <name evidence="2" type="ORF">OSB04_022815</name>
</gene>